<dbReference type="HAMAP" id="MF_00984">
    <property type="entry name" value="SSB"/>
    <property type="match status" value="1"/>
</dbReference>
<dbReference type="NCBIfam" id="TIGR00621">
    <property type="entry name" value="ssb"/>
    <property type="match status" value="1"/>
</dbReference>
<feature type="compositionally biased region" description="Polar residues" evidence="3">
    <location>
        <begin position="111"/>
        <end position="120"/>
    </location>
</feature>
<evidence type="ECO:0000313" key="4">
    <source>
        <dbReference type="EMBL" id="DAE14248.1"/>
    </source>
</evidence>
<sequence>MNKVILIGRTTADIELKTLSNENVVTNFCLAVDRDVSKDGEKETDFIDITAWNKTAEFLAKYIAKGRKIAIEGRLRANLYEDKEGKKRKSTVVVANRVEFADGKPSAENIPKTTTGTESASLPDGYDEIGDDEDLPF</sequence>
<name>A0A8S5Q5D0_9CAUD</name>
<dbReference type="Pfam" id="PF00436">
    <property type="entry name" value="SSB"/>
    <property type="match status" value="1"/>
</dbReference>
<dbReference type="PANTHER" id="PTHR10302:SF27">
    <property type="entry name" value="SINGLE-STRANDED DNA-BINDING PROTEIN"/>
    <property type="match status" value="1"/>
</dbReference>
<feature type="compositionally biased region" description="Acidic residues" evidence="3">
    <location>
        <begin position="125"/>
        <end position="137"/>
    </location>
</feature>
<reference evidence="4" key="1">
    <citation type="journal article" date="2021" name="Proc. Natl. Acad. Sci. U.S.A.">
        <title>A Catalog of Tens of Thousands of Viruses from Human Metagenomes Reveals Hidden Associations with Chronic Diseases.</title>
        <authorList>
            <person name="Tisza M.J."/>
            <person name="Buck C.B."/>
        </authorList>
    </citation>
    <scope>NUCLEOTIDE SEQUENCE</scope>
    <source>
        <strain evidence="4">Ct0uL16</strain>
    </source>
</reference>
<organism evidence="4">
    <name type="scientific">Siphoviridae sp. ct0uL16</name>
    <dbReference type="NCBI Taxonomy" id="2825299"/>
    <lineage>
        <taxon>Viruses</taxon>
        <taxon>Duplodnaviria</taxon>
        <taxon>Heunggongvirae</taxon>
        <taxon>Uroviricota</taxon>
        <taxon>Caudoviricetes</taxon>
    </lineage>
</organism>
<dbReference type="GO" id="GO:0006260">
    <property type="term" value="P:DNA replication"/>
    <property type="evidence" value="ECO:0007669"/>
    <property type="project" value="InterPro"/>
</dbReference>
<protein>
    <recommendedName>
        <fullName evidence="2">Single-stranded DNA-binding protein</fullName>
    </recommendedName>
</protein>
<dbReference type="Gene3D" id="2.40.50.140">
    <property type="entry name" value="Nucleic acid-binding proteins"/>
    <property type="match status" value="1"/>
</dbReference>
<dbReference type="CDD" id="cd04496">
    <property type="entry name" value="SSB_OBF"/>
    <property type="match status" value="1"/>
</dbReference>
<dbReference type="PIRSF" id="PIRSF002070">
    <property type="entry name" value="SSB"/>
    <property type="match status" value="1"/>
</dbReference>
<dbReference type="SUPFAM" id="SSF50249">
    <property type="entry name" value="Nucleic acid-binding proteins"/>
    <property type="match status" value="1"/>
</dbReference>
<dbReference type="GO" id="GO:0009295">
    <property type="term" value="C:nucleoid"/>
    <property type="evidence" value="ECO:0007669"/>
    <property type="project" value="TreeGrafter"/>
</dbReference>
<keyword evidence="1 2" id="KW-0238">DNA-binding</keyword>
<dbReference type="GO" id="GO:0003697">
    <property type="term" value="F:single-stranded DNA binding"/>
    <property type="evidence" value="ECO:0007669"/>
    <property type="project" value="InterPro"/>
</dbReference>
<evidence type="ECO:0000256" key="2">
    <source>
        <dbReference type="PIRNR" id="PIRNR002070"/>
    </source>
</evidence>
<dbReference type="PANTHER" id="PTHR10302">
    <property type="entry name" value="SINGLE-STRANDED DNA-BINDING PROTEIN"/>
    <property type="match status" value="1"/>
</dbReference>
<dbReference type="InterPro" id="IPR011344">
    <property type="entry name" value="ssDNA-bd"/>
</dbReference>
<dbReference type="PROSITE" id="PS50935">
    <property type="entry name" value="SSB"/>
    <property type="match status" value="1"/>
</dbReference>
<dbReference type="InterPro" id="IPR012340">
    <property type="entry name" value="NA-bd_OB-fold"/>
</dbReference>
<proteinExistence type="inferred from homology"/>
<dbReference type="InterPro" id="IPR000424">
    <property type="entry name" value="Primosome_PriB/ssb"/>
</dbReference>
<evidence type="ECO:0000256" key="1">
    <source>
        <dbReference type="ARBA" id="ARBA00023125"/>
    </source>
</evidence>
<evidence type="ECO:0000256" key="3">
    <source>
        <dbReference type="SAM" id="MobiDB-lite"/>
    </source>
</evidence>
<accession>A0A8S5Q5D0</accession>
<dbReference type="EMBL" id="BK015578">
    <property type="protein sequence ID" value="DAE14248.1"/>
    <property type="molecule type" value="Genomic_DNA"/>
</dbReference>
<feature type="region of interest" description="Disordered" evidence="3">
    <location>
        <begin position="104"/>
        <end position="137"/>
    </location>
</feature>